<dbReference type="EMBL" id="BOPH01000088">
    <property type="protein sequence ID" value="GIJ71411.1"/>
    <property type="molecule type" value="Genomic_DNA"/>
</dbReference>
<evidence type="ECO:0000313" key="2">
    <source>
        <dbReference type="Proteomes" id="UP000635606"/>
    </source>
</evidence>
<comment type="caution">
    <text evidence="1">The sequence shown here is derived from an EMBL/GenBank/DDBJ whole genome shotgun (WGS) entry which is preliminary data.</text>
</comment>
<sequence length="136" mass="15310">MTIASGRLPAYHETFADLADVVLEESWVLHVDASLRRLSVTLDLVLTPEHREYSPPRADETHCHRRGTLIVDSDTAILARRSTCPPAIDVTGEADYGHIDTFTRATDIADDVWQLSGEWGEALIRQPRVHVRLEVR</sequence>
<dbReference type="AlphaFoldDB" id="A0A8J4EE71"/>
<keyword evidence="2" id="KW-1185">Reference proteome</keyword>
<organism evidence="1 2">
    <name type="scientific">Virgisporangium ochraceum</name>
    <dbReference type="NCBI Taxonomy" id="65505"/>
    <lineage>
        <taxon>Bacteria</taxon>
        <taxon>Bacillati</taxon>
        <taxon>Actinomycetota</taxon>
        <taxon>Actinomycetes</taxon>
        <taxon>Micromonosporales</taxon>
        <taxon>Micromonosporaceae</taxon>
        <taxon>Virgisporangium</taxon>
    </lineage>
</organism>
<reference evidence="1" key="1">
    <citation type="submission" date="2021-01" db="EMBL/GenBank/DDBJ databases">
        <title>Whole genome shotgun sequence of Virgisporangium ochraceum NBRC 16418.</title>
        <authorList>
            <person name="Komaki H."/>
            <person name="Tamura T."/>
        </authorList>
    </citation>
    <scope>NUCLEOTIDE SEQUENCE</scope>
    <source>
        <strain evidence="1">NBRC 16418</strain>
    </source>
</reference>
<name>A0A8J4EE71_9ACTN</name>
<protein>
    <submittedName>
        <fullName evidence="1">Uncharacterized protein</fullName>
    </submittedName>
</protein>
<dbReference type="Proteomes" id="UP000635606">
    <property type="component" value="Unassembled WGS sequence"/>
</dbReference>
<proteinExistence type="predicted"/>
<gene>
    <name evidence="1" type="ORF">Voc01_063280</name>
</gene>
<evidence type="ECO:0000313" key="1">
    <source>
        <dbReference type="EMBL" id="GIJ71411.1"/>
    </source>
</evidence>
<accession>A0A8J4EE71</accession>